<protein>
    <submittedName>
        <fullName evidence="2">DNA-binding MarR family transcriptional regulator</fullName>
    </submittedName>
</protein>
<feature type="domain" description="HTH marR-type" evidence="1">
    <location>
        <begin position="12"/>
        <end position="146"/>
    </location>
</feature>
<evidence type="ECO:0000259" key="1">
    <source>
        <dbReference type="PROSITE" id="PS50995"/>
    </source>
</evidence>
<dbReference type="PANTHER" id="PTHR33164:SF57">
    <property type="entry name" value="MARR-FAMILY TRANSCRIPTIONAL REGULATOR"/>
    <property type="match status" value="1"/>
</dbReference>
<dbReference type="GO" id="GO:0003700">
    <property type="term" value="F:DNA-binding transcription factor activity"/>
    <property type="evidence" value="ECO:0007669"/>
    <property type="project" value="InterPro"/>
</dbReference>
<dbReference type="Pfam" id="PF12802">
    <property type="entry name" value="MarR_2"/>
    <property type="match status" value="1"/>
</dbReference>
<dbReference type="SMART" id="SM00347">
    <property type="entry name" value="HTH_MARR"/>
    <property type="match status" value="1"/>
</dbReference>
<reference evidence="2 3" key="1">
    <citation type="submission" date="2020-08" db="EMBL/GenBank/DDBJ databases">
        <title>Sequencing the genomes of 1000 actinobacteria strains.</title>
        <authorList>
            <person name="Klenk H.-P."/>
        </authorList>
    </citation>
    <scope>NUCLEOTIDE SEQUENCE [LARGE SCALE GENOMIC DNA]</scope>
    <source>
        <strain evidence="2 3">DSM 105783</strain>
    </source>
</reference>
<keyword evidence="2" id="KW-0238">DNA-binding</keyword>
<dbReference type="InterPro" id="IPR036388">
    <property type="entry name" value="WH-like_DNA-bd_sf"/>
</dbReference>
<organism evidence="2 3">
    <name type="scientific">Neomicrococcus aestuarii</name>
    <dbReference type="NCBI Taxonomy" id="556325"/>
    <lineage>
        <taxon>Bacteria</taxon>
        <taxon>Bacillati</taxon>
        <taxon>Actinomycetota</taxon>
        <taxon>Actinomycetes</taxon>
        <taxon>Micrococcales</taxon>
        <taxon>Micrococcaceae</taxon>
        <taxon>Neomicrococcus</taxon>
    </lineage>
</organism>
<dbReference type="PROSITE" id="PS50995">
    <property type="entry name" value="HTH_MARR_2"/>
    <property type="match status" value="1"/>
</dbReference>
<evidence type="ECO:0000313" key="3">
    <source>
        <dbReference type="Proteomes" id="UP000580797"/>
    </source>
</evidence>
<gene>
    <name evidence="2" type="ORF">HD598_001903</name>
</gene>
<comment type="caution">
    <text evidence="2">The sequence shown here is derived from an EMBL/GenBank/DDBJ whole genome shotgun (WGS) entry which is preliminary data.</text>
</comment>
<dbReference type="AlphaFoldDB" id="A0A7W8WZC6"/>
<dbReference type="Gene3D" id="1.10.10.10">
    <property type="entry name" value="Winged helix-like DNA-binding domain superfamily/Winged helix DNA-binding domain"/>
    <property type="match status" value="1"/>
</dbReference>
<dbReference type="Proteomes" id="UP000580797">
    <property type="component" value="Unassembled WGS sequence"/>
</dbReference>
<proteinExistence type="predicted"/>
<dbReference type="GO" id="GO:0006950">
    <property type="term" value="P:response to stress"/>
    <property type="evidence" value="ECO:0007669"/>
    <property type="project" value="TreeGrafter"/>
</dbReference>
<evidence type="ECO:0000313" key="2">
    <source>
        <dbReference type="EMBL" id="MBB5513216.1"/>
    </source>
</evidence>
<dbReference type="GO" id="GO:0003677">
    <property type="term" value="F:DNA binding"/>
    <property type="evidence" value="ECO:0007669"/>
    <property type="project" value="UniProtKB-KW"/>
</dbReference>
<dbReference type="InterPro" id="IPR039422">
    <property type="entry name" value="MarR/SlyA-like"/>
</dbReference>
<dbReference type="InterPro" id="IPR000835">
    <property type="entry name" value="HTH_MarR-typ"/>
</dbReference>
<dbReference type="RefSeq" id="WP_311539012.1">
    <property type="nucleotide sequence ID" value="NZ_BAAARH010000002.1"/>
</dbReference>
<accession>A0A7W8WZC6</accession>
<dbReference type="PANTHER" id="PTHR33164">
    <property type="entry name" value="TRANSCRIPTIONAL REGULATOR, MARR FAMILY"/>
    <property type="match status" value="1"/>
</dbReference>
<sequence length="148" mass="17079">MQDLIHTSRHDEPVLGELMHATFRNLRRGWTESLAPFDLTPHQWRTLSMVSRHEEGCPRLRDVADSLRITPRSATDVVDQLEAKNLITRQPDPTDRRAILLNITAEGKKLIDEVSAIRREQSDEFFSDLNAEEKEQLSSILRKLTHNS</sequence>
<dbReference type="EMBL" id="JACHDR010000001">
    <property type="protein sequence ID" value="MBB5513216.1"/>
    <property type="molecule type" value="Genomic_DNA"/>
</dbReference>
<dbReference type="InterPro" id="IPR036390">
    <property type="entry name" value="WH_DNA-bd_sf"/>
</dbReference>
<name>A0A7W8WZC6_9MICC</name>
<dbReference type="SUPFAM" id="SSF46785">
    <property type="entry name" value="Winged helix' DNA-binding domain"/>
    <property type="match status" value="1"/>
</dbReference>
<dbReference type="PRINTS" id="PR00598">
    <property type="entry name" value="HTHMARR"/>
</dbReference>